<dbReference type="InterPro" id="IPR008969">
    <property type="entry name" value="CarboxyPept-like_regulatory"/>
</dbReference>
<dbReference type="InterPro" id="IPR036942">
    <property type="entry name" value="Beta-barrel_TonB_sf"/>
</dbReference>
<evidence type="ECO:0000256" key="4">
    <source>
        <dbReference type="ARBA" id="ARBA00022692"/>
    </source>
</evidence>
<evidence type="ECO:0000259" key="11">
    <source>
        <dbReference type="Pfam" id="PF07715"/>
    </source>
</evidence>
<keyword evidence="6 8" id="KW-0472">Membrane</keyword>
<sequence length="1132" mass="126170">MYKKNSISIRRKGSIPRINRLLPMKLALLVMCATTIQVSAMTFGQTITLKRKNAKMTDVLQEVQKQSGYHIFYDAALVPPDLKLDVDLRGLSLQAALSKILTAYYIDYNVVDKNVILTEGKKITVVHGVKQAPAEVYQQAVVKGRVRNVGGIGLANVSVMEKQTDNRTVTDEQGYFELRVSNSPAVVTFSSVGFQRQEVTIVEGREVIVEMVPAITEMDEVVVVGYGTQRRSDLTGSVSSIKAEQLSVAPIGQLSNSLQGLSSGLEIVSGGGSPAEEPTIQIRGTGSVNSSNPLIVIDGVPSGKLTDINPNDIEQIEVLKDASSAAIYGTRAANGVILVTTKRGKLGQPAQYSVNLYSGITSVNNKLDLLRAEDLVMLKKERYSNDGIAENVFWNDAYYAQDRTDWQNELFQTGRLENLDLSIRSGGEKSSYLTSLGYYNEKGIMLSSKFRRLSARVNSNHVISDKLKLVQNFQYNYRNWYSPSTSSVYSGVLWQALRFNPAIPVMDENGEWGTASANNELGDINNPIYELSTEDRTKHNHNMLASVTLEYAVTGDLKWKGNVGFEGNLYESRDFFPSVTQQMRRRNDAELGITNQKSYTVLGETYLDYSRAFGSHHLDAVAGVSMQSKNGSFQTVKKIGYADESLDQIVFDNGATMNSIIGNYDVPQKLASAFARLNYGYANKYLLTMTMRSDGSSKFMPGSRWGYFPGFSAGWRISEENFMNDISFLDDLKIKGGWGMLGNQEVADLQYLTIIKRNIDYGNKYTFGADQVGGSRITSLANPFITWEKTAMTNLGVDAILFHGSLTANVTWFDKRTSDMLIPAVVIGTVGRATIPDSNIGEMRNWGWEIELGHQKQLDNGFAYNLGFNLTLLKNKVTKLYGNNNYIGSLFYGRQSQEISRTYEDMPLASFFGWKTDGLYQNQAEIDADVHINNDERRGDIQPGDVRFVDINGDGQIDEQDRVYLGDPNPDAILGLQLGVGYKGWMLHANLTGSFGGQLYNADRMQGLDPTYSYNMYAEALDRWHGEGTSNTIPRMSTQRTNLNHRTSDLFVENGNFVKLKTLTLSYKIPTSKRNFIREMNVYVMGENLFVISAYKGYNPEIGYSDGNLQRGVDYANFPFSRKINLGLRFDF</sequence>
<evidence type="ECO:0000256" key="8">
    <source>
        <dbReference type="PROSITE-ProRule" id="PRU01360"/>
    </source>
</evidence>
<evidence type="ECO:0000256" key="1">
    <source>
        <dbReference type="ARBA" id="ARBA00004571"/>
    </source>
</evidence>
<proteinExistence type="inferred from homology"/>
<dbReference type="PROSITE" id="PS52016">
    <property type="entry name" value="TONB_DEPENDENT_REC_3"/>
    <property type="match status" value="1"/>
</dbReference>
<evidence type="ECO:0000256" key="9">
    <source>
        <dbReference type="RuleBase" id="RU003357"/>
    </source>
</evidence>
<dbReference type="InterPro" id="IPR039426">
    <property type="entry name" value="TonB-dep_rcpt-like"/>
</dbReference>
<dbReference type="InterPro" id="IPR000531">
    <property type="entry name" value="Beta-barrel_TonB"/>
</dbReference>
<feature type="domain" description="TonB-dependent receptor plug" evidence="11">
    <location>
        <begin position="232"/>
        <end position="336"/>
    </location>
</feature>
<reference evidence="12 13" key="1">
    <citation type="submission" date="2019-08" db="EMBL/GenBank/DDBJ databases">
        <title>Phlebobacter frassis gen. nov. sp. nov., a new member of family Sphingobacteriaceae isolated from sand fly rearing media.</title>
        <authorList>
            <person name="Kakumanu M.L."/>
            <person name="Marayati B.F."/>
            <person name="Wada-Katsumata A."/>
            <person name="Wasserberg G."/>
            <person name="Schal C."/>
            <person name="Apperson C.S."/>
            <person name="Ponnusamy L."/>
        </authorList>
    </citation>
    <scope>NUCLEOTIDE SEQUENCE [LARGE SCALE GENOMIC DNA]</scope>
    <source>
        <strain evidence="12 13">SSI9</strain>
    </source>
</reference>
<comment type="similarity">
    <text evidence="8 9">Belongs to the TonB-dependent receptor family.</text>
</comment>
<keyword evidence="5 9" id="KW-0798">TonB box</keyword>
<keyword evidence="3 8" id="KW-1134">Transmembrane beta strand</keyword>
<dbReference type="EMBL" id="VTAV01000005">
    <property type="protein sequence ID" value="TYR36236.1"/>
    <property type="molecule type" value="Genomic_DNA"/>
</dbReference>
<dbReference type="AlphaFoldDB" id="A0A5D4H649"/>
<dbReference type="Gene3D" id="2.40.170.20">
    <property type="entry name" value="TonB-dependent receptor, beta-barrel domain"/>
    <property type="match status" value="1"/>
</dbReference>
<dbReference type="InterPro" id="IPR012910">
    <property type="entry name" value="Plug_dom"/>
</dbReference>
<dbReference type="Pfam" id="PF13715">
    <property type="entry name" value="CarbopepD_reg_2"/>
    <property type="match status" value="1"/>
</dbReference>
<dbReference type="Pfam" id="PF00593">
    <property type="entry name" value="TonB_dep_Rec_b-barrel"/>
    <property type="match status" value="1"/>
</dbReference>
<evidence type="ECO:0000259" key="10">
    <source>
        <dbReference type="Pfam" id="PF00593"/>
    </source>
</evidence>
<gene>
    <name evidence="12" type="ORF">FXV77_09995</name>
</gene>
<dbReference type="GO" id="GO:0009279">
    <property type="term" value="C:cell outer membrane"/>
    <property type="evidence" value="ECO:0007669"/>
    <property type="project" value="UniProtKB-SubCell"/>
</dbReference>
<dbReference type="InterPro" id="IPR023997">
    <property type="entry name" value="TonB-dep_OMP_SusC/RagA_CS"/>
</dbReference>
<protein>
    <submittedName>
        <fullName evidence="12">TonB-dependent receptor</fullName>
    </submittedName>
</protein>
<keyword evidence="13" id="KW-1185">Reference proteome</keyword>
<comment type="caution">
    <text evidence="12">The sequence shown here is derived from an EMBL/GenBank/DDBJ whole genome shotgun (WGS) entry which is preliminary data.</text>
</comment>
<accession>A0A5D4H649</accession>
<feature type="domain" description="TonB-dependent receptor-like beta-barrel" evidence="10">
    <location>
        <begin position="517"/>
        <end position="920"/>
    </location>
</feature>
<comment type="subcellular location">
    <subcellularLocation>
        <location evidence="1 8">Cell outer membrane</location>
        <topology evidence="1 8">Multi-pass membrane protein</topology>
    </subcellularLocation>
</comment>
<dbReference type="NCBIfam" id="TIGR04056">
    <property type="entry name" value="OMP_RagA_SusC"/>
    <property type="match status" value="1"/>
</dbReference>
<keyword evidence="12" id="KW-0675">Receptor</keyword>
<organism evidence="12 13">
    <name type="scientific">Sphingobacterium phlebotomi</name>
    <dbReference type="NCBI Taxonomy" id="2605433"/>
    <lineage>
        <taxon>Bacteria</taxon>
        <taxon>Pseudomonadati</taxon>
        <taxon>Bacteroidota</taxon>
        <taxon>Sphingobacteriia</taxon>
        <taxon>Sphingobacteriales</taxon>
        <taxon>Sphingobacteriaceae</taxon>
        <taxon>Sphingobacterium</taxon>
    </lineage>
</organism>
<dbReference type="SUPFAM" id="SSF49464">
    <property type="entry name" value="Carboxypeptidase regulatory domain-like"/>
    <property type="match status" value="1"/>
</dbReference>
<evidence type="ECO:0000313" key="13">
    <source>
        <dbReference type="Proteomes" id="UP000322362"/>
    </source>
</evidence>
<evidence type="ECO:0000313" key="12">
    <source>
        <dbReference type="EMBL" id="TYR36236.1"/>
    </source>
</evidence>
<name>A0A5D4H649_9SPHI</name>
<evidence type="ECO:0000256" key="3">
    <source>
        <dbReference type="ARBA" id="ARBA00022452"/>
    </source>
</evidence>
<dbReference type="SUPFAM" id="SSF56935">
    <property type="entry name" value="Porins"/>
    <property type="match status" value="1"/>
</dbReference>
<keyword evidence="2 8" id="KW-0813">Transport</keyword>
<dbReference type="Gene3D" id="2.60.40.1120">
    <property type="entry name" value="Carboxypeptidase-like, regulatory domain"/>
    <property type="match status" value="1"/>
</dbReference>
<evidence type="ECO:0000256" key="6">
    <source>
        <dbReference type="ARBA" id="ARBA00023136"/>
    </source>
</evidence>
<evidence type="ECO:0000256" key="5">
    <source>
        <dbReference type="ARBA" id="ARBA00023077"/>
    </source>
</evidence>
<dbReference type="Proteomes" id="UP000322362">
    <property type="component" value="Unassembled WGS sequence"/>
</dbReference>
<evidence type="ECO:0000256" key="7">
    <source>
        <dbReference type="ARBA" id="ARBA00023237"/>
    </source>
</evidence>
<keyword evidence="4 8" id="KW-0812">Transmembrane</keyword>
<evidence type="ECO:0000256" key="2">
    <source>
        <dbReference type="ARBA" id="ARBA00022448"/>
    </source>
</evidence>
<dbReference type="NCBIfam" id="TIGR04057">
    <property type="entry name" value="SusC_RagA_signa"/>
    <property type="match status" value="1"/>
</dbReference>
<keyword evidence="7 8" id="KW-0998">Cell outer membrane</keyword>
<dbReference type="Pfam" id="PF07715">
    <property type="entry name" value="Plug"/>
    <property type="match status" value="1"/>
</dbReference>
<dbReference type="InterPro" id="IPR037066">
    <property type="entry name" value="Plug_dom_sf"/>
</dbReference>
<dbReference type="Gene3D" id="2.170.130.10">
    <property type="entry name" value="TonB-dependent receptor, plug domain"/>
    <property type="match status" value="1"/>
</dbReference>
<dbReference type="InterPro" id="IPR023996">
    <property type="entry name" value="TonB-dep_OMP_SusC/RagA"/>
</dbReference>